<dbReference type="InterPro" id="IPR036188">
    <property type="entry name" value="FAD/NAD-bd_sf"/>
</dbReference>
<dbReference type="GO" id="GO:0097621">
    <property type="term" value="F:monoamine oxidase activity"/>
    <property type="evidence" value="ECO:0007669"/>
    <property type="project" value="UniProtKB-EC"/>
</dbReference>
<feature type="region of interest" description="Disordered" evidence="5">
    <location>
        <begin position="585"/>
        <end position="615"/>
    </location>
</feature>
<dbReference type="Gene3D" id="3.90.660.10">
    <property type="match status" value="1"/>
</dbReference>
<feature type="domain" description="Amine oxidase" evidence="7">
    <location>
        <begin position="41"/>
        <end position="459"/>
    </location>
</feature>
<reference evidence="8" key="1">
    <citation type="submission" date="2021-06" db="EMBL/GenBank/DDBJ databases">
        <title>Parelaphostrongylus tenuis whole genome reference sequence.</title>
        <authorList>
            <person name="Garwood T.J."/>
            <person name="Larsen P.A."/>
            <person name="Fountain-Jones N.M."/>
            <person name="Garbe J.R."/>
            <person name="Macchietto M.G."/>
            <person name="Kania S.A."/>
            <person name="Gerhold R.W."/>
            <person name="Richards J.E."/>
            <person name="Wolf T.M."/>
        </authorList>
    </citation>
    <scope>NUCLEOTIDE SEQUENCE</scope>
    <source>
        <strain evidence="8">MNPRO001-30</strain>
        <tissue evidence="8">Meninges</tissue>
    </source>
</reference>
<dbReference type="GO" id="GO:0005741">
    <property type="term" value="C:mitochondrial outer membrane"/>
    <property type="evidence" value="ECO:0007669"/>
    <property type="project" value="UniProtKB-SubCell"/>
</dbReference>
<evidence type="ECO:0000256" key="3">
    <source>
        <dbReference type="ARBA" id="ARBA00012804"/>
    </source>
</evidence>
<dbReference type="EC" id="1.4.3.4" evidence="3"/>
<dbReference type="Proteomes" id="UP001196413">
    <property type="component" value="Unassembled WGS sequence"/>
</dbReference>
<comment type="similarity">
    <text evidence="2">Belongs to the flavin monoamine oxidase family.</text>
</comment>
<evidence type="ECO:0000256" key="6">
    <source>
        <dbReference type="SAM" id="SignalP"/>
    </source>
</evidence>
<dbReference type="Gene3D" id="3.50.50.60">
    <property type="entry name" value="FAD/NAD(P)-binding domain"/>
    <property type="match status" value="1"/>
</dbReference>
<evidence type="ECO:0000313" key="8">
    <source>
        <dbReference type="EMBL" id="KAJ1349830.1"/>
    </source>
</evidence>
<dbReference type="Pfam" id="PF01593">
    <property type="entry name" value="Amino_oxidase"/>
    <property type="match status" value="1"/>
</dbReference>
<dbReference type="Gene3D" id="1.10.405.10">
    <property type="entry name" value="Guanine Nucleotide Dissociation Inhibitor, domain 1"/>
    <property type="match status" value="1"/>
</dbReference>
<feature type="compositionally biased region" description="Low complexity" evidence="5">
    <location>
        <begin position="597"/>
        <end position="615"/>
    </location>
</feature>
<keyword evidence="6" id="KW-0732">Signal</keyword>
<feature type="signal peptide" evidence="6">
    <location>
        <begin position="1"/>
        <end position="23"/>
    </location>
</feature>
<comment type="caution">
    <text evidence="8">The sequence shown here is derived from an EMBL/GenBank/DDBJ whole genome shotgun (WGS) entry which is preliminary data.</text>
</comment>
<dbReference type="InterPro" id="IPR050703">
    <property type="entry name" value="Flavin_MAO"/>
</dbReference>
<evidence type="ECO:0000256" key="2">
    <source>
        <dbReference type="ARBA" id="ARBA00005995"/>
    </source>
</evidence>
<dbReference type="PANTHER" id="PTHR43563">
    <property type="entry name" value="AMINE OXIDASE"/>
    <property type="match status" value="1"/>
</dbReference>
<comment type="catalytic activity">
    <reaction evidence="4">
        <text>a secondary aliphatic amine + O2 + H2O = a primary amine + an aldehyde + H2O2</text>
        <dbReference type="Rhea" id="RHEA:26414"/>
        <dbReference type="ChEBI" id="CHEBI:15377"/>
        <dbReference type="ChEBI" id="CHEBI:15379"/>
        <dbReference type="ChEBI" id="CHEBI:16240"/>
        <dbReference type="ChEBI" id="CHEBI:17478"/>
        <dbReference type="ChEBI" id="CHEBI:58855"/>
        <dbReference type="ChEBI" id="CHEBI:65296"/>
        <dbReference type="EC" id="1.4.3.4"/>
    </reaction>
</comment>
<feature type="chain" id="PRO_5042203002" description="monoamine oxidase" evidence="6">
    <location>
        <begin position="24"/>
        <end position="950"/>
    </location>
</feature>
<dbReference type="AlphaFoldDB" id="A0AAD5M0F4"/>
<evidence type="ECO:0000256" key="1">
    <source>
        <dbReference type="ARBA" id="ARBA00004362"/>
    </source>
</evidence>
<gene>
    <name evidence="8" type="ORF">KIN20_005483</name>
</gene>
<dbReference type="EMBL" id="JAHQIW010000750">
    <property type="protein sequence ID" value="KAJ1349830.1"/>
    <property type="molecule type" value="Genomic_DNA"/>
</dbReference>
<proteinExistence type="inferred from homology"/>
<evidence type="ECO:0000256" key="4">
    <source>
        <dbReference type="ARBA" id="ARBA00048448"/>
    </source>
</evidence>
<accession>A0AAD5M0F4</accession>
<organism evidence="8 9">
    <name type="scientific">Parelaphostrongylus tenuis</name>
    <name type="common">Meningeal worm</name>
    <dbReference type="NCBI Taxonomy" id="148309"/>
    <lineage>
        <taxon>Eukaryota</taxon>
        <taxon>Metazoa</taxon>
        <taxon>Ecdysozoa</taxon>
        <taxon>Nematoda</taxon>
        <taxon>Chromadorea</taxon>
        <taxon>Rhabditida</taxon>
        <taxon>Rhabditina</taxon>
        <taxon>Rhabditomorpha</taxon>
        <taxon>Strongyloidea</taxon>
        <taxon>Metastrongylidae</taxon>
        <taxon>Parelaphostrongylus</taxon>
    </lineage>
</organism>
<dbReference type="PANTHER" id="PTHR43563:SF18">
    <property type="entry name" value="AMINE OXIDASE DOMAIN-CONTAINING PROTEIN"/>
    <property type="match status" value="1"/>
</dbReference>
<sequence length="950" mass="104517">MLHSVIVEVTVVLLSVSLQFTVSTDSVKDDIVDVIVVGAGLTGLSAARELMIRRPEARLMLIEAKGQVGGRVRAKLMKTAEGEKLIDIGSQFISPSPSALTSLASQLGHTLFTQTNCGARTLHLNGIRHKRESNLLTTLQSFRDVLESPELVPLSSQSVHEFIVQKQLSPIITDTANRLLQTLYDSPDVSTSILHLLLATASENATIAEMLSKFGHGQGLLVKEGLHGMIRSLADNFEIQLDEIVTDIEEVESSVRLKTTSQYYTARHVIVTIPPVVTSAIRFTPPLSAEYLRFTESYAPTGRAYYFTLTYLSPFWRARGRNGQIIYTNPLGPILWLTTFDVGLPTMCADTGATGVLWGIAHFSQQMTTSQRHATYVDIVTRSLGDYGQLPLDTSDEHFVSDPFSQGSIGILPPKVDVTGLRYIRGINHHGERVIFASAEYSNISMGLMNGAVLSGQLAGAFVADRLLNTEGETGEDNEVANMIRLDDEADKAASNFLPHSSTHYPHTATDTIEFDHSSNENSSINANEDEALHVFEGNLDEEPNFIQNSFVYDTSSQYPATQPIETETYKHFSLGNGDPVEEFEPPPLPLDPSAPTPSTTTTTAKTTFTPADPFRTTTPFEYSTSAIHTTASAVETSTFEHFSFENSVGEAKVDNFVSESSLDEEPQFIKSFVYETSSHYPATQPIETSTFKHFSFGNADPVGEFVPPSLPLDPTMTDAPTTTTTAKTTFTSADPFRATTPFEYRTSEVYSTPPPIETSTFEQFSFGNAVSETDNYVFESSVDEELQSVENAFVYDTSSHYPATQPIETSTFKHFSFGNADPVEEFVPPPLPLDPTATDAPTTTTTAKTTFTPADPFRTTTPFEYRTSEVYSTPLSVETSTFEHFSFGNSMRVTIAYQEDVDSNKVVDDDLVRQLQELIEMVPSSSKLQLATRLASILKNLLMSIPKRR</sequence>
<evidence type="ECO:0000313" key="9">
    <source>
        <dbReference type="Proteomes" id="UP001196413"/>
    </source>
</evidence>
<dbReference type="InterPro" id="IPR002937">
    <property type="entry name" value="Amino_oxidase"/>
</dbReference>
<dbReference type="SUPFAM" id="SSF54373">
    <property type="entry name" value="FAD-linked reductases, C-terminal domain"/>
    <property type="match status" value="1"/>
</dbReference>
<protein>
    <recommendedName>
        <fullName evidence="3">monoamine oxidase</fullName>
        <ecNumber evidence="3">1.4.3.4</ecNumber>
    </recommendedName>
</protein>
<name>A0AAD5M0F4_PARTN</name>
<comment type="subcellular location">
    <subcellularLocation>
        <location evidence="1">Mitochondrion outer membrane</location>
        <topology evidence="1">Single-pass type IV membrane protein</topology>
        <orientation evidence="1">Cytoplasmic side</orientation>
    </subcellularLocation>
</comment>
<evidence type="ECO:0000259" key="7">
    <source>
        <dbReference type="Pfam" id="PF01593"/>
    </source>
</evidence>
<evidence type="ECO:0000256" key="5">
    <source>
        <dbReference type="SAM" id="MobiDB-lite"/>
    </source>
</evidence>
<keyword evidence="9" id="KW-1185">Reference proteome</keyword>
<feature type="compositionally biased region" description="Pro residues" evidence="5">
    <location>
        <begin position="586"/>
        <end position="596"/>
    </location>
</feature>
<dbReference type="SUPFAM" id="SSF51905">
    <property type="entry name" value="FAD/NAD(P)-binding domain"/>
    <property type="match status" value="1"/>
</dbReference>